<organism evidence="4 5">
    <name type="scientific">Plasticicumulans acidivorans</name>
    <dbReference type="NCBI Taxonomy" id="886464"/>
    <lineage>
        <taxon>Bacteria</taxon>
        <taxon>Pseudomonadati</taxon>
        <taxon>Pseudomonadota</taxon>
        <taxon>Gammaproteobacteria</taxon>
        <taxon>Candidatus Competibacteraceae</taxon>
        <taxon>Plasticicumulans</taxon>
    </lineage>
</organism>
<dbReference type="PANTHER" id="PTHR48106:SF8">
    <property type="entry name" value="OS02G0805600 PROTEIN"/>
    <property type="match status" value="1"/>
</dbReference>
<evidence type="ECO:0000313" key="5">
    <source>
        <dbReference type="Proteomes" id="UP000246569"/>
    </source>
</evidence>
<feature type="domain" description="Enoyl reductase (ER)" evidence="3">
    <location>
        <begin position="17"/>
        <end position="330"/>
    </location>
</feature>
<dbReference type="AlphaFoldDB" id="A0A317MYE8"/>
<name>A0A317MYE8_9GAMM</name>
<dbReference type="NCBIfam" id="TIGR02824">
    <property type="entry name" value="quinone_pig3"/>
    <property type="match status" value="1"/>
</dbReference>
<evidence type="ECO:0000259" key="3">
    <source>
        <dbReference type="SMART" id="SM00829"/>
    </source>
</evidence>
<dbReference type="Gene3D" id="3.90.180.10">
    <property type="entry name" value="Medium-chain alcohol dehydrogenases, catalytic domain"/>
    <property type="match status" value="1"/>
</dbReference>
<dbReference type="GO" id="GO:0016651">
    <property type="term" value="F:oxidoreductase activity, acting on NAD(P)H"/>
    <property type="evidence" value="ECO:0007669"/>
    <property type="project" value="TreeGrafter"/>
</dbReference>
<keyword evidence="1" id="KW-0521">NADP</keyword>
<dbReference type="GO" id="GO:0070402">
    <property type="term" value="F:NADPH binding"/>
    <property type="evidence" value="ECO:0007669"/>
    <property type="project" value="TreeGrafter"/>
</dbReference>
<dbReference type="PANTHER" id="PTHR48106">
    <property type="entry name" value="QUINONE OXIDOREDUCTASE PIG3-RELATED"/>
    <property type="match status" value="1"/>
</dbReference>
<dbReference type="EMBL" id="QGTJ01000002">
    <property type="protein sequence ID" value="PWV64653.1"/>
    <property type="molecule type" value="Genomic_DNA"/>
</dbReference>
<proteinExistence type="predicted"/>
<dbReference type="InterPro" id="IPR013154">
    <property type="entry name" value="ADH-like_N"/>
</dbReference>
<protein>
    <submittedName>
        <fullName evidence="4">Putative PIG3 family NAD(P)H quinone oxidoreductase</fullName>
    </submittedName>
</protein>
<dbReference type="SMART" id="SM00829">
    <property type="entry name" value="PKS_ER"/>
    <property type="match status" value="1"/>
</dbReference>
<dbReference type="SUPFAM" id="SSF51735">
    <property type="entry name" value="NAD(P)-binding Rossmann-fold domains"/>
    <property type="match status" value="1"/>
</dbReference>
<evidence type="ECO:0000256" key="1">
    <source>
        <dbReference type="ARBA" id="ARBA00022857"/>
    </source>
</evidence>
<evidence type="ECO:0000313" key="4">
    <source>
        <dbReference type="EMBL" id="PWV64653.1"/>
    </source>
</evidence>
<dbReference type="InterPro" id="IPR036291">
    <property type="entry name" value="NAD(P)-bd_dom_sf"/>
</dbReference>
<dbReference type="Proteomes" id="UP000246569">
    <property type="component" value="Unassembled WGS sequence"/>
</dbReference>
<evidence type="ECO:0000256" key="2">
    <source>
        <dbReference type="ARBA" id="ARBA00023002"/>
    </source>
</evidence>
<comment type="caution">
    <text evidence="4">The sequence shown here is derived from an EMBL/GenBank/DDBJ whole genome shotgun (WGS) entry which is preliminary data.</text>
</comment>
<dbReference type="InterPro" id="IPR020843">
    <property type="entry name" value="ER"/>
</dbReference>
<dbReference type="Pfam" id="PF13602">
    <property type="entry name" value="ADH_zinc_N_2"/>
    <property type="match status" value="1"/>
</dbReference>
<dbReference type="SUPFAM" id="SSF50129">
    <property type="entry name" value="GroES-like"/>
    <property type="match status" value="1"/>
</dbReference>
<dbReference type="CDD" id="cd05276">
    <property type="entry name" value="p53_inducible_oxidoreductase"/>
    <property type="match status" value="1"/>
</dbReference>
<dbReference type="InterPro" id="IPR014189">
    <property type="entry name" value="Quinone_OxRdtase_PIG3"/>
</dbReference>
<keyword evidence="5" id="KW-1185">Reference proteome</keyword>
<dbReference type="Gene3D" id="3.40.50.720">
    <property type="entry name" value="NAD(P)-binding Rossmann-like Domain"/>
    <property type="match status" value="1"/>
</dbReference>
<keyword evidence="2" id="KW-0560">Oxidoreductase</keyword>
<gene>
    <name evidence="4" type="ORF">C7443_102304</name>
</gene>
<dbReference type="InterPro" id="IPR011032">
    <property type="entry name" value="GroES-like_sf"/>
</dbReference>
<dbReference type="Pfam" id="PF08240">
    <property type="entry name" value="ADH_N"/>
    <property type="match status" value="1"/>
</dbReference>
<reference evidence="4 5" key="1">
    <citation type="submission" date="2018-05" db="EMBL/GenBank/DDBJ databases">
        <title>Genomic Encyclopedia of Type Strains, Phase IV (KMG-IV): sequencing the most valuable type-strain genomes for metagenomic binning, comparative biology and taxonomic classification.</title>
        <authorList>
            <person name="Goeker M."/>
        </authorList>
    </citation>
    <scope>NUCLEOTIDE SEQUENCE [LARGE SCALE GENOMIC DNA]</scope>
    <source>
        <strain evidence="4 5">DSM 23606</strain>
    </source>
</reference>
<sequence>MNALPTTMTAIEITTPGGPDVLKPCTRPLPQPAAGEVLIRVAAAGINRPDCAQRAGAYPAPPGASDLPGLEVAGEIVAVGSEAGDWRVGEAVCALVNGGGYAEYCTAPAGQVLPWPQGLSAIEAAALPETCFTVWSNVFQRGRLAAGEILLVHGGASGIGSTAIPLARARGARVFATAGGALKCAACTQLGAELAIDYREQDFAEAVKAATGGRGVDVILDMVGGDYLPRNLSALAVEGRLVMIAGLHGYKAEINLWTVMAKRLTVTGSTLRPRSAADKAAIAAELRAEVWPLLAAGRFKPLIHASLPLAEAAAAHALLESNAVSGKLVLSV</sequence>
<accession>A0A317MYE8</accession>